<feature type="region of interest" description="Disordered" evidence="2">
    <location>
        <begin position="98"/>
        <end position="117"/>
    </location>
</feature>
<proteinExistence type="predicted"/>
<dbReference type="InterPro" id="IPR050951">
    <property type="entry name" value="Retrovirus_Pol_polyprotein"/>
</dbReference>
<evidence type="ECO:0000256" key="2">
    <source>
        <dbReference type="SAM" id="MobiDB-lite"/>
    </source>
</evidence>
<dbReference type="EMBL" id="FM995623">
    <property type="protein sequence ID" value="CAX36784.1"/>
    <property type="molecule type" value="Genomic_DNA"/>
</dbReference>
<keyword evidence="1" id="KW-0479">Metal-binding</keyword>
<dbReference type="SMART" id="SM00343">
    <property type="entry name" value="ZnF_C2HC"/>
    <property type="match status" value="2"/>
</dbReference>
<dbReference type="InterPro" id="IPR036875">
    <property type="entry name" value="Znf_CCHC_sf"/>
</dbReference>
<sequence length="454" mass="52433">MEKVKKQRSIQRGLLTRIENYVTSRASMSDEDIDARSESLNTAIKSLRDLQRTIEDHTVDQHDETAYEQEQEYRYDFEELYTTIITKLLTKKKLNQRQQEQQQRAQHHSEQQLHDQQQIRESIPKIQFQPLGASETSNNFKKRLEAYFRLNNITKDQTKTNIILSTLSPELHEKLCDLVCPEEPINMSFDLITETLNEYLDPKPSKWALQHKFISRIQKSDETIAQFTAELKKLTTNCEFNCHHCEKNTSESFLCLQFIRGLKDNDARTKILQDQNKCTFKELVQIATSIEMGKIENDTIATDVLPSTSNGSIDQVSTNTYQAKTSNSGQITRRDLSGKCFRCGSSHSSRTCNASNVTCRKCNKTGHLARVCLQRNPNLRYQAPRANSHQLEEPNNSDNDDWNDINMISGERTEKFMISVQIENASRYMLCSFRKISTPERSAIRALFIIVSVP</sequence>
<accession>B9WPT4</accession>
<reference evidence="4" key="1">
    <citation type="submission" date="2009-02" db="EMBL/GenBank/DDBJ databases">
        <title>Molecular characterization of a wing patterning locus in the Batesian mimic, Papilio dardanus.</title>
        <authorList>
            <person name="Baxter S."/>
            <person name="Jiggins C."/>
            <person name="ffrench-Constant R."/>
            <person name="Heckel D."/>
            <person name="Vogel H."/>
            <person name="Vogler A."/>
            <person name="Timmermans M."/>
            <person name="Joron M."/>
        </authorList>
    </citation>
    <scope>NUCLEOTIDE SEQUENCE</scope>
</reference>
<dbReference type="AlphaFoldDB" id="B9WPT4"/>
<dbReference type="SUPFAM" id="SSF57756">
    <property type="entry name" value="Retrovirus zinc finger-like domains"/>
    <property type="match status" value="1"/>
</dbReference>
<dbReference type="PANTHER" id="PTHR37984:SF5">
    <property type="entry name" value="PROTEIN NYNRIN-LIKE"/>
    <property type="match status" value="1"/>
</dbReference>
<dbReference type="GO" id="GO:0008270">
    <property type="term" value="F:zinc ion binding"/>
    <property type="evidence" value="ECO:0007669"/>
    <property type="project" value="UniProtKB-KW"/>
</dbReference>
<dbReference type="PROSITE" id="PS50158">
    <property type="entry name" value="ZF_CCHC"/>
    <property type="match status" value="1"/>
</dbReference>
<dbReference type="PANTHER" id="PTHR37984">
    <property type="entry name" value="PROTEIN CBG26694"/>
    <property type="match status" value="1"/>
</dbReference>
<evidence type="ECO:0000313" key="4">
    <source>
        <dbReference type="EMBL" id="CAX36784.1"/>
    </source>
</evidence>
<protein>
    <submittedName>
        <fullName evidence="4">Uncharacterized protein ORF1</fullName>
    </submittedName>
</protein>
<keyword evidence="1" id="KW-0862">Zinc</keyword>
<dbReference type="GO" id="GO:0003676">
    <property type="term" value="F:nucleic acid binding"/>
    <property type="evidence" value="ECO:0007669"/>
    <property type="project" value="InterPro"/>
</dbReference>
<organism evidence="4">
    <name type="scientific">Papilio dardanus</name>
    <name type="common">African swallowtail butterfly</name>
    <dbReference type="NCBI Taxonomy" id="77259"/>
    <lineage>
        <taxon>Eukaryota</taxon>
        <taxon>Metazoa</taxon>
        <taxon>Ecdysozoa</taxon>
        <taxon>Arthropoda</taxon>
        <taxon>Hexapoda</taxon>
        <taxon>Insecta</taxon>
        <taxon>Pterygota</taxon>
        <taxon>Neoptera</taxon>
        <taxon>Endopterygota</taxon>
        <taxon>Lepidoptera</taxon>
        <taxon>Glossata</taxon>
        <taxon>Ditrysia</taxon>
        <taxon>Papilionoidea</taxon>
        <taxon>Papilionidae</taxon>
        <taxon>Papilioninae</taxon>
        <taxon>Papilio</taxon>
    </lineage>
</organism>
<evidence type="ECO:0000256" key="1">
    <source>
        <dbReference type="PROSITE-ProRule" id="PRU00047"/>
    </source>
</evidence>
<dbReference type="Gene3D" id="4.10.60.10">
    <property type="entry name" value="Zinc finger, CCHC-type"/>
    <property type="match status" value="1"/>
</dbReference>
<keyword evidence="1" id="KW-0863">Zinc-finger</keyword>
<name>B9WPT4_PAPDA</name>
<dbReference type="InterPro" id="IPR001878">
    <property type="entry name" value="Znf_CCHC"/>
</dbReference>
<gene>
    <name evidence="4" type="primary">ORF1</name>
</gene>
<evidence type="ECO:0000259" key="3">
    <source>
        <dbReference type="PROSITE" id="PS50158"/>
    </source>
</evidence>
<feature type="domain" description="CCHC-type" evidence="3">
    <location>
        <begin position="359"/>
        <end position="372"/>
    </location>
</feature>